<reference evidence="2" key="1">
    <citation type="journal article" date="2019" name="Int. J. Syst. Evol. Microbiol.">
        <title>The Global Catalogue of Microorganisms (GCM) 10K type strain sequencing project: providing services to taxonomists for standard genome sequencing and annotation.</title>
        <authorList>
            <consortium name="The Broad Institute Genomics Platform"/>
            <consortium name="The Broad Institute Genome Sequencing Center for Infectious Disease"/>
            <person name="Wu L."/>
            <person name="Ma J."/>
        </authorList>
    </citation>
    <scope>NUCLEOTIDE SEQUENCE [LARGE SCALE GENOMIC DNA]</scope>
    <source>
        <strain evidence="2">JCM 17666</strain>
    </source>
</reference>
<evidence type="ECO:0000313" key="1">
    <source>
        <dbReference type="EMBL" id="GAA4327658.1"/>
    </source>
</evidence>
<dbReference type="EMBL" id="BAABFO010000004">
    <property type="protein sequence ID" value="GAA4327658.1"/>
    <property type="molecule type" value="Genomic_DNA"/>
</dbReference>
<proteinExistence type="predicted"/>
<evidence type="ECO:0000313" key="2">
    <source>
        <dbReference type="Proteomes" id="UP001501671"/>
    </source>
</evidence>
<organism evidence="1 2">
    <name type="scientific">Pigmentiphaga soli</name>
    <dbReference type="NCBI Taxonomy" id="1007095"/>
    <lineage>
        <taxon>Bacteria</taxon>
        <taxon>Pseudomonadati</taxon>
        <taxon>Pseudomonadota</taxon>
        <taxon>Betaproteobacteria</taxon>
        <taxon>Burkholderiales</taxon>
        <taxon>Alcaligenaceae</taxon>
        <taxon>Pigmentiphaga</taxon>
    </lineage>
</organism>
<gene>
    <name evidence="1" type="ORF">GCM10023144_12500</name>
</gene>
<sequence>MSDERHCGAAGRRGYAPGSIGADPALCGRIDDALRQAAAACRRRHPQDDPAIAAALLKRDFAIPPGRPWTALRDWPAWRAREVLNYLESLRSRG</sequence>
<keyword evidence="2" id="KW-1185">Reference proteome</keyword>
<dbReference type="RefSeq" id="WP_345247411.1">
    <property type="nucleotide sequence ID" value="NZ_BAABFO010000004.1"/>
</dbReference>
<accession>A0ABP8GNJ0</accession>
<name>A0ABP8GNJ0_9BURK</name>
<comment type="caution">
    <text evidence="1">The sequence shown here is derived from an EMBL/GenBank/DDBJ whole genome shotgun (WGS) entry which is preliminary data.</text>
</comment>
<dbReference type="Proteomes" id="UP001501671">
    <property type="component" value="Unassembled WGS sequence"/>
</dbReference>
<protein>
    <submittedName>
        <fullName evidence="1">Uncharacterized protein</fullName>
    </submittedName>
</protein>